<evidence type="ECO:0000313" key="5">
    <source>
        <dbReference type="Proteomes" id="UP000295781"/>
    </source>
</evidence>
<sequence>MSIAKDQEYTFEIHPAVGVARVGNSTTDFYLAPEAIGGLPIACDAHGNEVIDDGKPSPVRTFKDKLGRVMRQAARFKVFRYRAGDPSDRGAEVTLRDADVERIEWIVHVANKKAAWYQFAELLGNLYLNGQYDPQNSYENQKVALRNPGVTDPGERQKLIIDPGPRRLSEAGARAQFSRESIPKDYRFGSFPSADPSQGYPINTLGEAMVDAAGRLLVLGAFGRAGGDEPISSYAGADTWHDDIADGPVTCNLHLKSGEVIQLDAWVLVGSPKFAPELVNITTLDDIMFDVGVRYRKLVPEMYDARRWKDSGGYNPEYKASFERDIKPILDRMGQYQWVANVQAMTAFAHPPFDPRDASEATRPLREAHFRHFRRPDDPQTLFAPDGVPLMPLNSGTNSVTNQEVVKFSTLSQTQYFLLGQWAAGKFTTGPAGDLPGVHPQDRASVGNCVGEPMSPGIEVTWSLRNPTLYGEPYRIKHRHDEAYYRQHGLSPSENETQPRDPDTTEGLGCEPGDLTKRMAIPWQADFFQCTLQYINFTDPQVNKENGIPKPPTYYAYWWPPQSPWNVLSGPMTPAEQSAAGLPAGVQVNYARGINSYIDMITGWKYMGFIVNQNAGPDADKFPYFVERERNDGRFEMASIAVGGISNVLSATNVTFTPAFYLKEDFAPERGQQPPTVAGAPAEDDRPRRITAHPRLGLPRAGRTLR</sequence>
<gene>
    <name evidence="4" type="ORF">SOCEGT47_043180</name>
</gene>
<evidence type="ECO:0000259" key="2">
    <source>
        <dbReference type="Pfam" id="PF17990"/>
    </source>
</evidence>
<organism evidence="4 5">
    <name type="scientific">Sorangium cellulosum</name>
    <name type="common">Polyangium cellulosum</name>
    <dbReference type="NCBI Taxonomy" id="56"/>
    <lineage>
        <taxon>Bacteria</taxon>
        <taxon>Pseudomonadati</taxon>
        <taxon>Myxococcota</taxon>
        <taxon>Polyangia</taxon>
        <taxon>Polyangiales</taxon>
        <taxon>Polyangiaceae</taxon>
        <taxon>Sorangium</taxon>
    </lineage>
</organism>
<dbReference type="InterPro" id="IPR041173">
    <property type="entry name" value="LodA_C"/>
</dbReference>
<feature type="domain" description="L-Lysine epsilon oxidase N-terminal" evidence="2">
    <location>
        <begin position="14"/>
        <end position="269"/>
    </location>
</feature>
<feature type="domain" description="L-lysine epsilon oxidase C-terminal" evidence="3">
    <location>
        <begin position="392"/>
        <end position="545"/>
    </location>
</feature>
<dbReference type="NCBIfam" id="NF038172">
    <property type="entry name" value="Lys_ox_CTQ_LodA"/>
    <property type="match status" value="1"/>
</dbReference>
<dbReference type="GO" id="GO:0031640">
    <property type="term" value="P:killing of cells of another organism"/>
    <property type="evidence" value="ECO:0007669"/>
    <property type="project" value="InterPro"/>
</dbReference>
<dbReference type="InterPro" id="IPR033797">
    <property type="entry name" value="LodA"/>
</dbReference>
<dbReference type="CDD" id="cd14732">
    <property type="entry name" value="LodA"/>
    <property type="match status" value="1"/>
</dbReference>
<dbReference type="AlphaFoldDB" id="A0A4P2Q464"/>
<dbReference type="InterPro" id="IPR041168">
    <property type="entry name" value="LodA_N"/>
</dbReference>
<dbReference type="Proteomes" id="UP000295781">
    <property type="component" value="Chromosome"/>
</dbReference>
<feature type="region of interest" description="Disordered" evidence="1">
    <location>
        <begin position="488"/>
        <end position="512"/>
    </location>
</feature>
<dbReference type="Pfam" id="PF17990">
    <property type="entry name" value="LodA_N"/>
    <property type="match status" value="1"/>
</dbReference>
<dbReference type="GO" id="GO:1900191">
    <property type="term" value="P:negative regulation of single-species biofilm formation"/>
    <property type="evidence" value="ECO:0007669"/>
    <property type="project" value="InterPro"/>
</dbReference>
<evidence type="ECO:0000313" key="4">
    <source>
        <dbReference type="EMBL" id="AUX23788.1"/>
    </source>
</evidence>
<name>A0A4P2Q464_SORCE</name>
<protein>
    <submittedName>
        <fullName evidence="4">L-lysine 6-oxidase</fullName>
    </submittedName>
</protein>
<evidence type="ECO:0000256" key="1">
    <source>
        <dbReference type="SAM" id="MobiDB-lite"/>
    </source>
</evidence>
<accession>A0A4P2Q464</accession>
<dbReference type="EMBL" id="CP012670">
    <property type="protein sequence ID" value="AUX23788.1"/>
    <property type="molecule type" value="Genomic_DNA"/>
</dbReference>
<dbReference type="Pfam" id="PF18417">
    <property type="entry name" value="LodA_C"/>
    <property type="match status" value="1"/>
</dbReference>
<reference evidence="4 5" key="1">
    <citation type="submission" date="2015-09" db="EMBL/GenBank/DDBJ databases">
        <title>Sorangium comparison.</title>
        <authorList>
            <person name="Zaburannyi N."/>
            <person name="Bunk B."/>
            <person name="Overmann J."/>
            <person name="Mueller R."/>
        </authorList>
    </citation>
    <scope>NUCLEOTIDE SEQUENCE [LARGE SCALE GENOMIC DNA]</scope>
    <source>
        <strain evidence="4 5">So ceGT47</strain>
    </source>
</reference>
<dbReference type="RefSeq" id="WP_129349215.1">
    <property type="nucleotide sequence ID" value="NZ_CP012670.1"/>
</dbReference>
<dbReference type="OrthoDB" id="336698at2"/>
<evidence type="ECO:0000259" key="3">
    <source>
        <dbReference type="Pfam" id="PF18417"/>
    </source>
</evidence>
<dbReference type="GO" id="GO:0033736">
    <property type="term" value="F:L-lysine 6-oxidase activity"/>
    <property type="evidence" value="ECO:0007669"/>
    <property type="project" value="InterPro"/>
</dbReference>
<proteinExistence type="predicted"/>
<feature type="region of interest" description="Disordered" evidence="1">
    <location>
        <begin position="667"/>
        <end position="706"/>
    </location>
</feature>